<evidence type="ECO:0000259" key="1">
    <source>
        <dbReference type="Pfam" id="PF01370"/>
    </source>
</evidence>
<dbReference type="PANTHER" id="PTHR43245">
    <property type="entry name" value="BIFUNCTIONAL POLYMYXIN RESISTANCE PROTEIN ARNA"/>
    <property type="match status" value="1"/>
</dbReference>
<dbReference type="Pfam" id="PF01370">
    <property type="entry name" value="Epimerase"/>
    <property type="match status" value="1"/>
</dbReference>
<evidence type="ECO:0000313" key="3">
    <source>
        <dbReference type="Proteomes" id="UP000676386"/>
    </source>
</evidence>
<sequence>MKIDILLTGASGFLGGEIMDILDGRYHFVTLGRQSPVLGGRHIAADLGSGIIINLPAVKYVIHCAGKAHSIPGNAAEKEEFFKVNFQGTVNLCQSLEKAAALPEAFVFISTVAVYGKEEGVLIAEDHPLAGDTPYARSKIMAEQYLEDWCRKHNVKLSILRLPLIAGNNPPGNLRAMIKGIKSGKYLGIGNGNAKKSIVWAKDIAGIIPAAAETGGTYNLTDGNHPSFRELEHYIARGMGKKDPFRIPFAVAKLLALTGDLLGDKFPVNSSKLKKITTTLTFSDVKAKETLNWKPSVVTEKIRFIV</sequence>
<accession>A0ABS5J176</accession>
<proteinExistence type="predicted"/>
<dbReference type="InterPro" id="IPR036291">
    <property type="entry name" value="NAD(P)-bd_dom_sf"/>
</dbReference>
<dbReference type="InterPro" id="IPR001509">
    <property type="entry name" value="Epimerase_deHydtase"/>
</dbReference>
<dbReference type="RefSeq" id="WP_211973935.1">
    <property type="nucleotide sequence ID" value="NZ_CBFHAM010000069.1"/>
</dbReference>
<organism evidence="2 3">
    <name type="scientific">Chitinophaga hostae</name>
    <dbReference type="NCBI Taxonomy" id="2831022"/>
    <lineage>
        <taxon>Bacteria</taxon>
        <taxon>Pseudomonadati</taxon>
        <taxon>Bacteroidota</taxon>
        <taxon>Chitinophagia</taxon>
        <taxon>Chitinophagales</taxon>
        <taxon>Chitinophagaceae</taxon>
        <taxon>Chitinophaga</taxon>
    </lineage>
</organism>
<dbReference type="InterPro" id="IPR050177">
    <property type="entry name" value="Lipid_A_modif_metabolic_enz"/>
</dbReference>
<reference evidence="2 3" key="1">
    <citation type="submission" date="2021-04" db="EMBL/GenBank/DDBJ databases">
        <title>Chitinophaga sp. nov., isolated from the rhizosphere soil.</title>
        <authorList>
            <person name="He S."/>
        </authorList>
    </citation>
    <scope>NUCLEOTIDE SEQUENCE [LARGE SCALE GENOMIC DNA]</scope>
    <source>
        <strain evidence="2 3">2R12</strain>
    </source>
</reference>
<name>A0ABS5J176_9BACT</name>
<keyword evidence="3" id="KW-1185">Reference proteome</keyword>
<protein>
    <submittedName>
        <fullName evidence="2">NAD-dependent epimerase/dehydratase family protein</fullName>
    </submittedName>
</protein>
<gene>
    <name evidence="2" type="ORF">KE626_16025</name>
</gene>
<dbReference type="PANTHER" id="PTHR43245:SF58">
    <property type="entry name" value="BLL5923 PROTEIN"/>
    <property type="match status" value="1"/>
</dbReference>
<dbReference type="Gene3D" id="3.40.50.720">
    <property type="entry name" value="NAD(P)-binding Rossmann-like Domain"/>
    <property type="match status" value="1"/>
</dbReference>
<dbReference type="EMBL" id="JAGTXB010000007">
    <property type="protein sequence ID" value="MBS0028828.1"/>
    <property type="molecule type" value="Genomic_DNA"/>
</dbReference>
<comment type="caution">
    <text evidence="2">The sequence shown here is derived from an EMBL/GenBank/DDBJ whole genome shotgun (WGS) entry which is preliminary data.</text>
</comment>
<dbReference type="Proteomes" id="UP000676386">
    <property type="component" value="Unassembled WGS sequence"/>
</dbReference>
<dbReference type="SUPFAM" id="SSF51735">
    <property type="entry name" value="NAD(P)-binding Rossmann-fold domains"/>
    <property type="match status" value="1"/>
</dbReference>
<feature type="domain" description="NAD-dependent epimerase/dehydratase" evidence="1">
    <location>
        <begin position="5"/>
        <end position="219"/>
    </location>
</feature>
<evidence type="ECO:0000313" key="2">
    <source>
        <dbReference type="EMBL" id="MBS0028828.1"/>
    </source>
</evidence>